<evidence type="ECO:0000313" key="2">
    <source>
        <dbReference type="Proteomes" id="UP000619238"/>
    </source>
</evidence>
<dbReference type="RefSeq" id="WP_187564324.1">
    <property type="nucleotide sequence ID" value="NZ_JACGWS010000018.1"/>
</dbReference>
<gene>
    <name evidence="1" type="ORF">H2O64_21605</name>
</gene>
<protein>
    <recommendedName>
        <fullName evidence="3">Fibronectin type-III domain-containing protein</fullName>
    </recommendedName>
</protein>
<proteinExistence type="predicted"/>
<dbReference type="Gene3D" id="2.60.40.10">
    <property type="entry name" value="Immunoglobulins"/>
    <property type="match status" value="3"/>
</dbReference>
<dbReference type="EMBL" id="JACGWS010000018">
    <property type="protein sequence ID" value="MBC8757281.1"/>
    <property type="molecule type" value="Genomic_DNA"/>
</dbReference>
<keyword evidence="2" id="KW-1185">Reference proteome</keyword>
<dbReference type="PROSITE" id="PS51257">
    <property type="entry name" value="PROKAR_LIPOPROTEIN"/>
    <property type="match status" value="1"/>
</dbReference>
<accession>A0ABR7QFY1</accession>
<dbReference type="Proteomes" id="UP000619238">
    <property type="component" value="Unassembled WGS sequence"/>
</dbReference>
<organism evidence="1 2">
    <name type="scientific">Kordia aestuariivivens</name>
    <dbReference type="NCBI Taxonomy" id="2759037"/>
    <lineage>
        <taxon>Bacteria</taxon>
        <taxon>Pseudomonadati</taxon>
        <taxon>Bacteroidota</taxon>
        <taxon>Flavobacteriia</taxon>
        <taxon>Flavobacteriales</taxon>
        <taxon>Flavobacteriaceae</taxon>
        <taxon>Kordia</taxon>
    </lineage>
</organism>
<name>A0ABR7QFY1_9FLAO</name>
<dbReference type="SUPFAM" id="SSF49265">
    <property type="entry name" value="Fibronectin type III"/>
    <property type="match status" value="1"/>
</dbReference>
<sequence>MRKLLYIFVIAIFVSSCTDDEIENNNVAPNPPSLILPSNNSTVLQQYEDQEVFFEWTNATDPDDDIVGYRWYSDTDPNFNNPYHHFTTTNSTTAYFYPNQTYYWKVRTIDSNDNMSNYSQTWSFYLDGYNDPPFEPMLIFPINETECSNSYLTFQWNNVNDPQGDAVTYKLHIDTSPQFDDSPDIYNTFGNNNYTLNLPQGTALYWKVEAFDGQESSFSEVRSLYTQGNGVVNSIPQLQYLSPQDEAVINGNSITLSWIGSDLETSNSNLIYRVYASEIGTSLVLLQESNNIQYTLGNLSSGSDYQWLIYVTDEDGATNVGEIRTFSVQ</sequence>
<reference evidence="1 2" key="1">
    <citation type="submission" date="2020-07" db="EMBL/GenBank/DDBJ databases">
        <title>Description of Kordia aestuariivivens sp. nov., isolated from a tidal flat.</title>
        <authorList>
            <person name="Park S."/>
            <person name="Yoon J.-H."/>
        </authorList>
    </citation>
    <scope>NUCLEOTIDE SEQUENCE [LARGE SCALE GENOMIC DNA]</scope>
    <source>
        <strain evidence="1 2">YSTF-M3</strain>
    </source>
</reference>
<dbReference type="InterPro" id="IPR013783">
    <property type="entry name" value="Ig-like_fold"/>
</dbReference>
<evidence type="ECO:0000313" key="1">
    <source>
        <dbReference type="EMBL" id="MBC8757281.1"/>
    </source>
</evidence>
<comment type="caution">
    <text evidence="1">The sequence shown here is derived from an EMBL/GenBank/DDBJ whole genome shotgun (WGS) entry which is preliminary data.</text>
</comment>
<dbReference type="InterPro" id="IPR036116">
    <property type="entry name" value="FN3_sf"/>
</dbReference>
<evidence type="ECO:0008006" key="3">
    <source>
        <dbReference type="Google" id="ProtNLM"/>
    </source>
</evidence>